<keyword evidence="3" id="KW-1185">Reference proteome</keyword>
<name>A0ABW3N4K5_9FLAO</name>
<accession>A0ABW3N4K5</accession>
<protein>
    <submittedName>
        <fullName evidence="2">Uncharacterized protein</fullName>
    </submittedName>
</protein>
<feature type="compositionally biased region" description="Gly residues" evidence="1">
    <location>
        <begin position="1"/>
        <end position="12"/>
    </location>
</feature>
<feature type="region of interest" description="Disordered" evidence="1">
    <location>
        <begin position="1"/>
        <end position="30"/>
    </location>
</feature>
<comment type="caution">
    <text evidence="2">The sequence shown here is derived from an EMBL/GenBank/DDBJ whole genome shotgun (WGS) entry which is preliminary data.</text>
</comment>
<evidence type="ECO:0000313" key="3">
    <source>
        <dbReference type="Proteomes" id="UP001597013"/>
    </source>
</evidence>
<reference evidence="3" key="1">
    <citation type="journal article" date="2019" name="Int. J. Syst. Evol. Microbiol.">
        <title>The Global Catalogue of Microorganisms (GCM) 10K type strain sequencing project: providing services to taxonomists for standard genome sequencing and annotation.</title>
        <authorList>
            <consortium name="The Broad Institute Genomics Platform"/>
            <consortium name="The Broad Institute Genome Sequencing Center for Infectious Disease"/>
            <person name="Wu L."/>
            <person name="Ma J."/>
        </authorList>
    </citation>
    <scope>NUCLEOTIDE SEQUENCE [LARGE SCALE GENOMIC DNA]</scope>
    <source>
        <strain evidence="3">CCUG 62215</strain>
    </source>
</reference>
<evidence type="ECO:0000313" key="2">
    <source>
        <dbReference type="EMBL" id="MFD1062628.1"/>
    </source>
</evidence>
<dbReference type="EMBL" id="JBHTJL010000009">
    <property type="protein sequence ID" value="MFD1062628.1"/>
    <property type="molecule type" value="Genomic_DNA"/>
</dbReference>
<dbReference type="RefSeq" id="WP_386128664.1">
    <property type="nucleotide sequence ID" value="NZ_JBHTJL010000009.1"/>
</dbReference>
<gene>
    <name evidence="2" type="ORF">ACFQ1Q_05165</name>
</gene>
<evidence type="ECO:0000256" key="1">
    <source>
        <dbReference type="SAM" id="MobiDB-lite"/>
    </source>
</evidence>
<organism evidence="2 3">
    <name type="scientific">Winogradskyella litorisediminis</name>
    <dbReference type="NCBI Taxonomy" id="1156618"/>
    <lineage>
        <taxon>Bacteria</taxon>
        <taxon>Pseudomonadati</taxon>
        <taxon>Bacteroidota</taxon>
        <taxon>Flavobacteriia</taxon>
        <taxon>Flavobacteriales</taxon>
        <taxon>Flavobacteriaceae</taxon>
        <taxon>Winogradskyella</taxon>
    </lineage>
</organism>
<proteinExistence type="predicted"/>
<dbReference type="Proteomes" id="UP001597013">
    <property type="component" value="Unassembled WGS sequence"/>
</dbReference>
<sequence>MSIGKPGGGGGPPQEPVAQQGAHGLPEGQPAHCACTTNARLKITLKIEAIFIFIIRD</sequence>